<reference evidence="2" key="1">
    <citation type="submission" date="2017-03" db="EMBL/GenBank/DDBJ databases">
        <authorList>
            <person name="Sharma R."/>
            <person name="Thines M."/>
        </authorList>
    </citation>
    <scope>NUCLEOTIDE SEQUENCE [LARGE SCALE GENOMIC DNA]</scope>
</reference>
<proteinExistence type="predicted"/>
<accession>A0A1W5D777</accession>
<dbReference type="Proteomes" id="UP000192927">
    <property type="component" value="Unassembled WGS sequence"/>
</dbReference>
<dbReference type="EMBL" id="FWEW01003222">
    <property type="protein sequence ID" value="SLM38956.1"/>
    <property type="molecule type" value="Genomic_DNA"/>
</dbReference>
<protein>
    <submittedName>
        <fullName evidence="1">Uncharacterized protein</fullName>
    </submittedName>
</protein>
<organism evidence="1 2">
    <name type="scientific">Lasallia pustulata</name>
    <dbReference type="NCBI Taxonomy" id="136370"/>
    <lineage>
        <taxon>Eukaryota</taxon>
        <taxon>Fungi</taxon>
        <taxon>Dikarya</taxon>
        <taxon>Ascomycota</taxon>
        <taxon>Pezizomycotina</taxon>
        <taxon>Lecanoromycetes</taxon>
        <taxon>OSLEUM clade</taxon>
        <taxon>Umbilicariomycetidae</taxon>
        <taxon>Umbilicariales</taxon>
        <taxon>Umbilicariaceae</taxon>
        <taxon>Lasallia</taxon>
    </lineage>
</organism>
<dbReference type="AlphaFoldDB" id="A0A1W5D777"/>
<sequence length="78" mass="8544">MLNSESDPERPIEVCMVNFWIALLDHRLGDDDFASPIVSGLAVLSLRPDGGFTTAEDYTPKFCTPDARAEKGENESGQ</sequence>
<keyword evidence="2" id="KW-1185">Reference proteome</keyword>
<name>A0A1W5D777_9LECA</name>
<evidence type="ECO:0000313" key="2">
    <source>
        <dbReference type="Proteomes" id="UP000192927"/>
    </source>
</evidence>
<evidence type="ECO:0000313" key="1">
    <source>
        <dbReference type="EMBL" id="SLM38956.1"/>
    </source>
</evidence>